<evidence type="ECO:0000313" key="1">
    <source>
        <dbReference type="EMBL" id="CAI3987027.1"/>
    </source>
</evidence>
<evidence type="ECO:0000313" key="2">
    <source>
        <dbReference type="EMBL" id="CAL4774339.1"/>
    </source>
</evidence>
<dbReference type="EMBL" id="CAMXCT020001125">
    <property type="protein sequence ID" value="CAL1140402.1"/>
    <property type="molecule type" value="Genomic_DNA"/>
</dbReference>
<dbReference type="Gene3D" id="3.40.50.150">
    <property type="entry name" value="Vaccinia Virus protein VP39"/>
    <property type="match status" value="1"/>
</dbReference>
<reference evidence="2 3" key="2">
    <citation type="submission" date="2024-05" db="EMBL/GenBank/DDBJ databases">
        <authorList>
            <person name="Chen Y."/>
            <person name="Shah S."/>
            <person name="Dougan E. K."/>
            <person name="Thang M."/>
            <person name="Chan C."/>
        </authorList>
    </citation>
    <scope>NUCLEOTIDE SEQUENCE [LARGE SCALE GENOMIC DNA]</scope>
</reference>
<dbReference type="AlphaFoldDB" id="A0A9P1C9C2"/>
<evidence type="ECO:0000313" key="3">
    <source>
        <dbReference type="Proteomes" id="UP001152797"/>
    </source>
</evidence>
<reference evidence="1" key="1">
    <citation type="submission" date="2022-10" db="EMBL/GenBank/DDBJ databases">
        <authorList>
            <person name="Chen Y."/>
            <person name="Dougan E. K."/>
            <person name="Chan C."/>
            <person name="Rhodes N."/>
            <person name="Thang M."/>
        </authorList>
    </citation>
    <scope>NUCLEOTIDE SEQUENCE</scope>
</reference>
<keyword evidence="3" id="KW-1185">Reference proteome</keyword>
<comment type="caution">
    <text evidence="1">The sequence shown here is derived from an EMBL/GenBank/DDBJ whole genome shotgun (WGS) entry which is preliminary data.</text>
</comment>
<dbReference type="InterPro" id="IPR029063">
    <property type="entry name" value="SAM-dependent_MTases_sf"/>
</dbReference>
<dbReference type="EMBL" id="CAMXCT010001125">
    <property type="protein sequence ID" value="CAI3987027.1"/>
    <property type="molecule type" value="Genomic_DNA"/>
</dbReference>
<gene>
    <name evidence="1" type="ORF">C1SCF055_LOCUS14334</name>
</gene>
<dbReference type="EMBL" id="CAMXCT030001125">
    <property type="protein sequence ID" value="CAL4774339.1"/>
    <property type="molecule type" value="Genomic_DNA"/>
</dbReference>
<dbReference type="SUPFAM" id="SSF53335">
    <property type="entry name" value="S-adenosyl-L-methionine-dependent methyltransferases"/>
    <property type="match status" value="1"/>
</dbReference>
<protein>
    <submittedName>
        <fullName evidence="2">Tubulin epsilon chain</fullName>
    </submittedName>
</protein>
<dbReference type="OrthoDB" id="435867at2759"/>
<sequence length="174" mass="19772">MNEIASEPSIRTVCEVGFNAGHSALRWLLRTKAKVYSFDLGNHPYARPAAMWLSNQFPGRLDMTWGDSLATVPAFHREHPDVKCELIFIDGGHSYDVAIRDLKNFAALANLKNNVLLLDDTFLDDVRRAWDEMLDMGYVEEFRSYNGEISVGSYGFTLGRYTERASELTTLRET</sequence>
<dbReference type="Pfam" id="PF13578">
    <property type="entry name" value="Methyltransf_24"/>
    <property type="match status" value="1"/>
</dbReference>
<proteinExistence type="predicted"/>
<dbReference type="Proteomes" id="UP001152797">
    <property type="component" value="Unassembled WGS sequence"/>
</dbReference>
<accession>A0A9P1C9C2</accession>
<name>A0A9P1C9C2_9DINO</name>
<organism evidence="1">
    <name type="scientific">Cladocopium goreaui</name>
    <dbReference type="NCBI Taxonomy" id="2562237"/>
    <lineage>
        <taxon>Eukaryota</taxon>
        <taxon>Sar</taxon>
        <taxon>Alveolata</taxon>
        <taxon>Dinophyceae</taxon>
        <taxon>Suessiales</taxon>
        <taxon>Symbiodiniaceae</taxon>
        <taxon>Cladocopium</taxon>
    </lineage>
</organism>